<dbReference type="EMBL" id="BMQJ01000002">
    <property type="protein sequence ID" value="GGP84443.1"/>
    <property type="molecule type" value="Genomic_DNA"/>
</dbReference>
<accession>A0ABQ2QLD8</accession>
<evidence type="ECO:0000313" key="1">
    <source>
        <dbReference type="EMBL" id="GGP84443.1"/>
    </source>
</evidence>
<protein>
    <submittedName>
        <fullName evidence="1">Uncharacterized protein</fullName>
    </submittedName>
</protein>
<evidence type="ECO:0000313" key="2">
    <source>
        <dbReference type="Proteomes" id="UP000611554"/>
    </source>
</evidence>
<comment type="caution">
    <text evidence="1">The sequence shown here is derived from an EMBL/GenBank/DDBJ whole genome shotgun (WGS) entry which is preliminary data.</text>
</comment>
<proteinExistence type="predicted"/>
<reference evidence="2" key="1">
    <citation type="journal article" date="2019" name="Int. J. Syst. Evol. Microbiol.">
        <title>The Global Catalogue of Microorganisms (GCM) 10K type strain sequencing project: providing services to taxonomists for standard genome sequencing and annotation.</title>
        <authorList>
            <consortium name="The Broad Institute Genomics Platform"/>
            <consortium name="The Broad Institute Genome Sequencing Center for Infectious Disease"/>
            <person name="Wu L."/>
            <person name="Ma J."/>
        </authorList>
    </citation>
    <scope>NUCLEOTIDE SEQUENCE [LARGE SCALE GENOMIC DNA]</scope>
    <source>
        <strain evidence="2">JCM 3115</strain>
    </source>
</reference>
<name>A0ABQ2QLD8_9ACTN</name>
<sequence length="74" mass="8150">MTLAELRQTYGRTWDIQQGLGGGFQAIRRTDLSELAQRRGLSLVVCGSTPAELGQRLKAQRRAEGRLLPGVVLE</sequence>
<keyword evidence="2" id="KW-1185">Reference proteome</keyword>
<gene>
    <name evidence="1" type="ORF">GCM10010140_11940</name>
</gene>
<dbReference type="Proteomes" id="UP000611554">
    <property type="component" value="Unassembled WGS sequence"/>
</dbReference>
<organism evidence="1 2">
    <name type="scientific">Streptosporangium pseudovulgare</name>
    <dbReference type="NCBI Taxonomy" id="35765"/>
    <lineage>
        <taxon>Bacteria</taxon>
        <taxon>Bacillati</taxon>
        <taxon>Actinomycetota</taxon>
        <taxon>Actinomycetes</taxon>
        <taxon>Streptosporangiales</taxon>
        <taxon>Streptosporangiaceae</taxon>
        <taxon>Streptosporangium</taxon>
    </lineage>
</organism>